<dbReference type="AlphaFoldDB" id="A0A556C409"/>
<proteinExistence type="predicted"/>
<keyword evidence="3" id="KW-1185">Reference proteome</keyword>
<reference evidence="2 3" key="1">
    <citation type="submission" date="2019-07" db="EMBL/GenBank/DDBJ databases">
        <title>Draft genome sequence of Brevibacterium aurantiacum XU54 isolated from Xinjiang China.</title>
        <authorList>
            <person name="Xu X."/>
        </authorList>
    </citation>
    <scope>NUCLEOTIDE SEQUENCE [LARGE SCALE GENOMIC DNA]</scope>
    <source>
        <strain evidence="2 3">XU54</strain>
    </source>
</reference>
<protein>
    <submittedName>
        <fullName evidence="2">Uncharacterized protein</fullName>
    </submittedName>
</protein>
<name>A0A556C409_BREAU</name>
<evidence type="ECO:0000313" key="3">
    <source>
        <dbReference type="Proteomes" id="UP000316406"/>
    </source>
</evidence>
<evidence type="ECO:0000256" key="1">
    <source>
        <dbReference type="SAM" id="MobiDB-lite"/>
    </source>
</evidence>
<comment type="caution">
    <text evidence="2">The sequence shown here is derived from an EMBL/GenBank/DDBJ whole genome shotgun (WGS) entry which is preliminary data.</text>
</comment>
<feature type="region of interest" description="Disordered" evidence="1">
    <location>
        <begin position="126"/>
        <end position="148"/>
    </location>
</feature>
<dbReference type="Proteomes" id="UP000316406">
    <property type="component" value="Unassembled WGS sequence"/>
</dbReference>
<sequence length="180" mass="19647">MDFLKSAQYIATADEGPEVIRIAGVVLTLLSRTKAKSLPDLNRALDRGDNNAVQGIRKTLLTDWQMETMTKHSAMLAPLTAAPLVHLIYCSSCGEHCYSANDYGSRCRMSMDCSEKTIHKSKKATLVPKGQAPAPANNEENEAIKAPPINAANEAVDDGVWVVSKPDDDEIWAMDTDVEE</sequence>
<dbReference type="RefSeq" id="WP_143924500.1">
    <property type="nucleotide sequence ID" value="NZ_VLTK01000021.1"/>
</dbReference>
<evidence type="ECO:0000313" key="2">
    <source>
        <dbReference type="EMBL" id="TSI12142.1"/>
    </source>
</evidence>
<gene>
    <name evidence="2" type="ORF">FO013_20940</name>
</gene>
<dbReference type="OrthoDB" id="9888053at2"/>
<feature type="compositionally biased region" description="Low complexity" evidence="1">
    <location>
        <begin position="132"/>
        <end position="148"/>
    </location>
</feature>
<accession>A0A556C409</accession>
<dbReference type="EMBL" id="VLTK01000021">
    <property type="protein sequence ID" value="TSI12142.1"/>
    <property type="molecule type" value="Genomic_DNA"/>
</dbReference>
<organism evidence="2 3">
    <name type="scientific">Brevibacterium aurantiacum</name>
    <dbReference type="NCBI Taxonomy" id="273384"/>
    <lineage>
        <taxon>Bacteria</taxon>
        <taxon>Bacillati</taxon>
        <taxon>Actinomycetota</taxon>
        <taxon>Actinomycetes</taxon>
        <taxon>Micrococcales</taxon>
        <taxon>Brevibacteriaceae</taxon>
        <taxon>Brevibacterium</taxon>
    </lineage>
</organism>